<keyword evidence="9" id="KW-1185">Reference proteome</keyword>
<evidence type="ECO:0000256" key="1">
    <source>
        <dbReference type="ARBA" id="ARBA00004141"/>
    </source>
</evidence>
<comment type="subcellular location">
    <subcellularLocation>
        <location evidence="1">Membrane</location>
        <topology evidence="1">Multi-pass membrane protein</topology>
    </subcellularLocation>
</comment>
<evidence type="ECO:0000259" key="7">
    <source>
        <dbReference type="Pfam" id="PF09851"/>
    </source>
</evidence>
<comment type="caution">
    <text evidence="8">The sequence shown here is derived from an EMBL/GenBank/DDBJ whole genome shotgun (WGS) entry which is preliminary data.</text>
</comment>
<feature type="domain" description="TM2" evidence="6">
    <location>
        <begin position="2"/>
        <end position="51"/>
    </location>
</feature>
<accession>A0ABP7NTB3</accession>
<feature type="transmembrane region" description="Helical" evidence="5">
    <location>
        <begin position="28"/>
        <end position="51"/>
    </location>
</feature>
<name>A0ABP7NTB3_9BACT</name>
<evidence type="ECO:0000259" key="6">
    <source>
        <dbReference type="Pfam" id="PF05154"/>
    </source>
</evidence>
<keyword evidence="2 5" id="KW-0812">Transmembrane</keyword>
<dbReference type="EMBL" id="BAABDH010000112">
    <property type="protein sequence ID" value="GAA3953730.1"/>
    <property type="molecule type" value="Genomic_DNA"/>
</dbReference>
<evidence type="ECO:0000256" key="2">
    <source>
        <dbReference type="ARBA" id="ARBA00022692"/>
    </source>
</evidence>
<dbReference type="RefSeq" id="WP_345117655.1">
    <property type="nucleotide sequence ID" value="NZ_BAABDH010000112.1"/>
</dbReference>
<protein>
    <recommendedName>
        <fullName evidence="10">NINE protein</fullName>
    </recommendedName>
</protein>
<evidence type="ECO:0008006" key="10">
    <source>
        <dbReference type="Google" id="ProtNLM"/>
    </source>
</evidence>
<dbReference type="InterPro" id="IPR018649">
    <property type="entry name" value="SHOCT"/>
</dbReference>
<keyword evidence="3 5" id="KW-1133">Transmembrane helix</keyword>
<sequence length="109" mass="12037">MKNRTTAAIIAFFLGGFGGQFFYLGRAGTGVICILFCWTFIPAFIALYHFIKFLTMTDEAFNAEYNGGMSPMGYSSTGAGDELSKLFDLKEKGAITEDEYNARKSRLLA</sequence>
<dbReference type="Pfam" id="PF05154">
    <property type="entry name" value="TM2"/>
    <property type="match status" value="1"/>
</dbReference>
<proteinExistence type="predicted"/>
<gene>
    <name evidence="8" type="ORF">GCM10022406_39290</name>
</gene>
<evidence type="ECO:0000313" key="8">
    <source>
        <dbReference type="EMBL" id="GAA3953730.1"/>
    </source>
</evidence>
<dbReference type="InterPro" id="IPR007829">
    <property type="entry name" value="TM2"/>
</dbReference>
<reference evidence="9" key="1">
    <citation type="journal article" date="2019" name="Int. J. Syst. Evol. Microbiol.">
        <title>The Global Catalogue of Microorganisms (GCM) 10K type strain sequencing project: providing services to taxonomists for standard genome sequencing and annotation.</title>
        <authorList>
            <consortium name="The Broad Institute Genomics Platform"/>
            <consortium name="The Broad Institute Genome Sequencing Center for Infectious Disease"/>
            <person name="Wu L."/>
            <person name="Ma J."/>
        </authorList>
    </citation>
    <scope>NUCLEOTIDE SEQUENCE [LARGE SCALE GENOMIC DNA]</scope>
    <source>
        <strain evidence="9">JCM 17214</strain>
    </source>
</reference>
<keyword evidence="4 5" id="KW-0472">Membrane</keyword>
<evidence type="ECO:0000313" key="9">
    <source>
        <dbReference type="Proteomes" id="UP001499909"/>
    </source>
</evidence>
<evidence type="ECO:0000256" key="5">
    <source>
        <dbReference type="SAM" id="Phobius"/>
    </source>
</evidence>
<evidence type="ECO:0000256" key="3">
    <source>
        <dbReference type="ARBA" id="ARBA00022989"/>
    </source>
</evidence>
<dbReference type="Proteomes" id="UP001499909">
    <property type="component" value="Unassembled WGS sequence"/>
</dbReference>
<evidence type="ECO:0000256" key="4">
    <source>
        <dbReference type="ARBA" id="ARBA00023136"/>
    </source>
</evidence>
<organism evidence="8 9">
    <name type="scientific">Hymenobacter algoricola</name>
    <dbReference type="NCBI Taxonomy" id="486267"/>
    <lineage>
        <taxon>Bacteria</taxon>
        <taxon>Pseudomonadati</taxon>
        <taxon>Bacteroidota</taxon>
        <taxon>Cytophagia</taxon>
        <taxon>Cytophagales</taxon>
        <taxon>Hymenobacteraceae</taxon>
        <taxon>Hymenobacter</taxon>
    </lineage>
</organism>
<dbReference type="Pfam" id="PF09851">
    <property type="entry name" value="SHOCT"/>
    <property type="match status" value="1"/>
</dbReference>
<feature type="domain" description="SHOCT" evidence="7">
    <location>
        <begin position="81"/>
        <end position="108"/>
    </location>
</feature>